<organism evidence="2 3">
    <name type="scientific">Coprococcus comes ATCC 27758</name>
    <dbReference type="NCBI Taxonomy" id="470146"/>
    <lineage>
        <taxon>Bacteria</taxon>
        <taxon>Bacillati</taxon>
        <taxon>Bacillota</taxon>
        <taxon>Clostridia</taxon>
        <taxon>Lachnospirales</taxon>
        <taxon>Lachnospiraceae</taxon>
        <taxon>Coprococcus</taxon>
    </lineage>
</organism>
<dbReference type="RefSeq" id="WP_008369141.1">
    <property type="nucleotide sequence ID" value="NZ_CP102277.1"/>
</dbReference>
<dbReference type="HOGENOM" id="CLU_617788_0_0_9"/>
<dbReference type="AlphaFoldDB" id="C0B6W9"/>
<feature type="domain" description="DUF4935" evidence="1">
    <location>
        <begin position="5"/>
        <end position="178"/>
    </location>
</feature>
<proteinExistence type="predicted"/>
<dbReference type="GeneID" id="92823679"/>
<dbReference type="Proteomes" id="UP000003793">
    <property type="component" value="Unassembled WGS sequence"/>
</dbReference>
<evidence type="ECO:0000313" key="2">
    <source>
        <dbReference type="EMBL" id="EEG90662.1"/>
    </source>
</evidence>
<reference evidence="2 3" key="1">
    <citation type="submission" date="2009-02" db="EMBL/GenBank/DDBJ databases">
        <authorList>
            <person name="Fulton L."/>
            <person name="Clifton S."/>
            <person name="Fulton B."/>
            <person name="Xu J."/>
            <person name="Minx P."/>
            <person name="Pepin K.H."/>
            <person name="Johnson M."/>
            <person name="Bhonagiri V."/>
            <person name="Nash W.E."/>
            <person name="Mardis E.R."/>
            <person name="Wilson R.K."/>
        </authorList>
    </citation>
    <scope>NUCLEOTIDE SEQUENCE [LARGE SCALE GENOMIC DNA]</scope>
    <source>
        <strain evidence="2 3">ATCC 27758</strain>
    </source>
</reference>
<sequence>MYYKVFLDTNIYDGANYSFHNAMFSLLRKMTEDGALQLKINSVVEGEVKKHIGRDVKVAAKKLLEAVKDRSLSSFRNIPSFQDYLMIPNPKDWVQKAEEEFEEFLISCNCDRISINGIDVEKIMENYFNQKWPFEAAKTDEFKDAFIVASIIKDIIGTEDVLGITEDQTYCVISNDKGFRAALEQGTVGIEDVRIFPGLKEFTDYLAEKDNYAQHIKAFIESGNADDEIQEAVKEAINSADISVESLFWDIEELDILDIDEIEYTPYIISVYDEGIAKVSFAVTCKVTVYYKYTDENESYYDKEDQCYLWQKIVELEEEYTVAFDMVLSLDVSNCKPEMDEDDEEILFEDYTESPSCIELEKDRCISTEVVSETDPFYEDLDGEYDYATDVCPDCGSPIGIANDGGNGFCINCAPNH</sequence>
<accession>C0B6W9</accession>
<protein>
    <recommendedName>
        <fullName evidence="1">DUF4935 domain-containing protein</fullName>
    </recommendedName>
</protein>
<dbReference type="Pfam" id="PF16289">
    <property type="entry name" value="PIN_12"/>
    <property type="match status" value="1"/>
</dbReference>
<dbReference type="EMBL" id="ABVR01000037">
    <property type="protein sequence ID" value="EEG90662.1"/>
    <property type="molecule type" value="Genomic_DNA"/>
</dbReference>
<evidence type="ECO:0000259" key="1">
    <source>
        <dbReference type="Pfam" id="PF16289"/>
    </source>
</evidence>
<evidence type="ECO:0000313" key="3">
    <source>
        <dbReference type="Proteomes" id="UP000003793"/>
    </source>
</evidence>
<name>C0B6W9_9FIRM</name>
<gene>
    <name evidence="2" type="ORF">COPCOM_00890</name>
</gene>
<reference evidence="2 3" key="2">
    <citation type="submission" date="2009-03" db="EMBL/GenBank/DDBJ databases">
        <title>Draft genome sequence of Coprococcus comes (ATCC 27758).</title>
        <authorList>
            <person name="Sudarsanam P."/>
            <person name="Ley R."/>
            <person name="Guruge J."/>
            <person name="Turnbaugh P.J."/>
            <person name="Mahowald M."/>
            <person name="Liep D."/>
            <person name="Gordon J."/>
        </authorList>
    </citation>
    <scope>NUCLEOTIDE SEQUENCE [LARGE SCALE GENOMIC DNA]</scope>
    <source>
        <strain evidence="2 3">ATCC 27758</strain>
    </source>
</reference>
<comment type="caution">
    <text evidence="2">The sequence shown here is derived from an EMBL/GenBank/DDBJ whole genome shotgun (WGS) entry which is preliminary data.</text>
</comment>
<dbReference type="InterPro" id="IPR032557">
    <property type="entry name" value="DUF4935"/>
</dbReference>